<protein>
    <submittedName>
        <fullName evidence="1">Uncharacterized protein</fullName>
    </submittedName>
</protein>
<evidence type="ECO:0000313" key="2">
    <source>
        <dbReference type="Proteomes" id="UP000694228"/>
    </source>
</evidence>
<dbReference type="EMBL" id="CP077107">
    <property type="protein sequence ID" value="QXO95533.1"/>
    <property type="molecule type" value="Genomic_DNA"/>
</dbReference>
<gene>
    <name evidence="1" type="ORF">KSK55_03790</name>
</gene>
<dbReference type="AlphaFoldDB" id="A0A8F5ZI48"/>
<accession>A0A8F5ZI48</accession>
<name>A0A8F5ZI48_METHU</name>
<sequence length="194" mass="21941">MSIIMWIKNICFIICVGLFSLISVCYADEFSGYKILLEGGESVLTEKDDGSRILTIQNTIPYGVILDDPEYITLLETVFPDNNTIMNAGMIFSTPEGSNISLVQVSNSDYSADTRNLTFFIHPLEFYEGSILADLKDQSENMNPEIVRKAQVTRIFLEKGVSVPENDDKFDRCLNNCEKPGKPEWLICDWVCKQ</sequence>
<proteinExistence type="predicted"/>
<dbReference type="Proteomes" id="UP000694228">
    <property type="component" value="Chromosome"/>
</dbReference>
<evidence type="ECO:0000313" key="1">
    <source>
        <dbReference type="EMBL" id="QXO95533.1"/>
    </source>
</evidence>
<organism evidence="1 2">
    <name type="scientific">Methanospirillum hungatei</name>
    <dbReference type="NCBI Taxonomy" id="2203"/>
    <lineage>
        <taxon>Archaea</taxon>
        <taxon>Methanobacteriati</taxon>
        <taxon>Methanobacteriota</taxon>
        <taxon>Stenosarchaea group</taxon>
        <taxon>Methanomicrobia</taxon>
        <taxon>Methanomicrobiales</taxon>
        <taxon>Methanospirillaceae</taxon>
        <taxon>Methanospirillum</taxon>
    </lineage>
</organism>
<reference evidence="1 2" key="1">
    <citation type="submission" date="2021-06" db="EMBL/GenBank/DDBJ databases">
        <title>Complete genome sequence of the secondary alcohol utilizing methanogen Methanospirillum hungatei strain GP1.</title>
        <authorList>
            <person name="Day L.A."/>
            <person name="Costa K.C."/>
        </authorList>
    </citation>
    <scope>NUCLEOTIDE SEQUENCE [LARGE SCALE GENOMIC DNA]</scope>
    <source>
        <strain evidence="1 2">GP1</strain>
    </source>
</reference>